<sequence length="85" mass="9271">MDAASEAAGTLGALGLSLPSPAYLLGAVLFGIFGYVAYRRGKLASSPNLRWSGLALMIYPYAVSETWMLWALGVALCGWVWWKWE</sequence>
<dbReference type="Proteomes" id="UP000260665">
    <property type="component" value="Unassembled WGS sequence"/>
</dbReference>
<keyword evidence="1" id="KW-0472">Membrane</keyword>
<dbReference type="EMBL" id="QFZK01000018">
    <property type="protein sequence ID" value="RFO95304.1"/>
    <property type="molecule type" value="Genomic_DNA"/>
</dbReference>
<evidence type="ECO:0008006" key="4">
    <source>
        <dbReference type="Google" id="ProtNLM"/>
    </source>
</evidence>
<name>A0A3E1R7H0_9BURK</name>
<dbReference type="RefSeq" id="WP_117179744.1">
    <property type="nucleotide sequence ID" value="NZ_QFZK01000018.1"/>
</dbReference>
<keyword evidence="1" id="KW-0812">Transmembrane</keyword>
<dbReference type="AlphaFoldDB" id="A0A3E1R7H0"/>
<accession>A0A3E1R7H0</accession>
<protein>
    <recommendedName>
        <fullName evidence="4">Amino acid transport protein</fullName>
    </recommendedName>
</protein>
<evidence type="ECO:0000313" key="3">
    <source>
        <dbReference type="Proteomes" id="UP000260665"/>
    </source>
</evidence>
<organism evidence="2 3">
    <name type="scientific">Rhodoferax lacus</name>
    <dbReference type="NCBI Taxonomy" id="2184758"/>
    <lineage>
        <taxon>Bacteria</taxon>
        <taxon>Pseudomonadati</taxon>
        <taxon>Pseudomonadota</taxon>
        <taxon>Betaproteobacteria</taxon>
        <taxon>Burkholderiales</taxon>
        <taxon>Comamonadaceae</taxon>
        <taxon>Rhodoferax</taxon>
    </lineage>
</organism>
<feature type="transmembrane region" description="Helical" evidence="1">
    <location>
        <begin position="20"/>
        <end position="38"/>
    </location>
</feature>
<proteinExistence type="predicted"/>
<dbReference type="OrthoDB" id="5525782at2"/>
<gene>
    <name evidence="2" type="ORF">DIC66_18920</name>
</gene>
<feature type="transmembrane region" description="Helical" evidence="1">
    <location>
        <begin position="58"/>
        <end position="82"/>
    </location>
</feature>
<reference evidence="2 3" key="1">
    <citation type="submission" date="2018-05" db="EMBL/GenBank/DDBJ databases">
        <title>Rhodoferax soyangensis sp.nov., isolated from an oligotrophic freshwater lake.</title>
        <authorList>
            <person name="Park M."/>
        </authorList>
    </citation>
    <scope>NUCLEOTIDE SEQUENCE [LARGE SCALE GENOMIC DNA]</scope>
    <source>
        <strain evidence="2 3">IMCC26218</strain>
    </source>
</reference>
<keyword evidence="1" id="KW-1133">Transmembrane helix</keyword>
<evidence type="ECO:0000256" key="1">
    <source>
        <dbReference type="SAM" id="Phobius"/>
    </source>
</evidence>
<evidence type="ECO:0000313" key="2">
    <source>
        <dbReference type="EMBL" id="RFO95304.1"/>
    </source>
</evidence>
<comment type="caution">
    <text evidence="2">The sequence shown here is derived from an EMBL/GenBank/DDBJ whole genome shotgun (WGS) entry which is preliminary data.</text>
</comment>
<keyword evidence="3" id="KW-1185">Reference proteome</keyword>